<dbReference type="EMBL" id="CP001510">
    <property type="protein sequence ID" value="ACS41641.1"/>
    <property type="molecule type" value="Genomic_DNA"/>
</dbReference>
<accession>C5B0Q4</accession>
<evidence type="ECO:0000313" key="2">
    <source>
        <dbReference type="Proteomes" id="UP000009081"/>
    </source>
</evidence>
<proteinExistence type="predicted"/>
<dbReference type="AlphaFoldDB" id="C5B0Q4"/>
<gene>
    <name evidence="1" type="ordered locus">MexAM1_META1p3959</name>
</gene>
<dbReference type="KEGG" id="mea:Mex_1p3959"/>
<reference evidence="1 2" key="1">
    <citation type="journal article" date="2009" name="PLoS ONE">
        <title>Methylobacterium genome sequences: a reference blueprint to investigate microbial metabolism of C1 compounds from natural and industrial sources.</title>
        <authorList>
            <person name="Vuilleumier S."/>
            <person name="Chistoserdova L."/>
            <person name="Lee M.-C."/>
            <person name="Bringel F."/>
            <person name="Lajus A."/>
            <person name="Zhou Y."/>
            <person name="Gourion B."/>
            <person name="Barbe V."/>
            <person name="Chang J."/>
            <person name="Cruveiller S."/>
            <person name="Dossat C."/>
            <person name="Gillett W."/>
            <person name="Gruffaz C."/>
            <person name="Haugen E."/>
            <person name="Hourcade E."/>
            <person name="Levy R."/>
            <person name="Mangenot S."/>
            <person name="Muller E."/>
            <person name="Nadalig T."/>
            <person name="Pagni M."/>
            <person name="Penny C."/>
            <person name="Peyraud R."/>
            <person name="Robinson D.G."/>
            <person name="Roche D."/>
            <person name="Rouy Z."/>
            <person name="Saenampechek C."/>
            <person name="Salvignol G."/>
            <person name="Vallenet D."/>
            <person name="Wu Z."/>
            <person name="Marx C.J."/>
            <person name="Vorholt J.A."/>
            <person name="Olson M.V."/>
            <person name="Kaul R."/>
            <person name="Weissenbach J."/>
            <person name="Medigue C."/>
            <person name="Lidstrom M.E."/>
        </authorList>
    </citation>
    <scope>NUCLEOTIDE SEQUENCE [LARGE SCALE GENOMIC DNA]</scope>
    <source>
        <strain evidence="2">ATCC 14718 / DSM 1338 / JCM 2805 / NCIMB 9133 / AM1</strain>
    </source>
</reference>
<dbReference type="HOGENOM" id="CLU_3416861_0_0_5"/>
<organism evidence="1 2">
    <name type="scientific">Methylorubrum extorquens (strain ATCC 14718 / DSM 1338 / JCM 2805 / NCIMB 9133 / AM1)</name>
    <name type="common">Methylobacterium extorquens</name>
    <dbReference type="NCBI Taxonomy" id="272630"/>
    <lineage>
        <taxon>Bacteria</taxon>
        <taxon>Pseudomonadati</taxon>
        <taxon>Pseudomonadota</taxon>
        <taxon>Alphaproteobacteria</taxon>
        <taxon>Hyphomicrobiales</taxon>
        <taxon>Methylobacteriaceae</taxon>
        <taxon>Methylorubrum</taxon>
    </lineage>
</organism>
<evidence type="ECO:0000313" key="1">
    <source>
        <dbReference type="EMBL" id="ACS41641.1"/>
    </source>
</evidence>
<sequence length="26" mass="2764">MLVIAGLGFTARHVSDVLFPSFGEEA</sequence>
<name>C5B0Q4_METEA</name>
<keyword evidence="2" id="KW-1185">Reference proteome</keyword>
<protein>
    <submittedName>
        <fullName evidence="1">Uncharacterized protein</fullName>
    </submittedName>
</protein>
<dbReference type="Proteomes" id="UP000009081">
    <property type="component" value="Chromosome"/>
</dbReference>
<dbReference type="STRING" id="272630.MexAM1_META1p3959"/>